<dbReference type="InParanoid" id="A0A286U876"/>
<gene>
    <name evidence="10" type="ORF">PNOK_0862400</name>
</gene>
<organism evidence="10 11">
    <name type="scientific">Pyrrhoderma noxium</name>
    <dbReference type="NCBI Taxonomy" id="2282107"/>
    <lineage>
        <taxon>Eukaryota</taxon>
        <taxon>Fungi</taxon>
        <taxon>Dikarya</taxon>
        <taxon>Basidiomycota</taxon>
        <taxon>Agaricomycotina</taxon>
        <taxon>Agaricomycetes</taxon>
        <taxon>Hymenochaetales</taxon>
        <taxon>Hymenochaetaceae</taxon>
        <taxon>Pyrrhoderma</taxon>
    </lineage>
</organism>
<dbReference type="InterPro" id="IPR036388">
    <property type="entry name" value="WH-like_DNA-bd_sf"/>
</dbReference>
<evidence type="ECO:0000256" key="6">
    <source>
        <dbReference type="ARBA" id="ARBA00022927"/>
    </source>
</evidence>
<dbReference type="SMART" id="SM00547">
    <property type="entry name" value="ZnF_RBZ"/>
    <property type="match status" value="2"/>
</dbReference>
<dbReference type="GO" id="GO:0032266">
    <property type="term" value="F:phosphatidylinositol-3-phosphate binding"/>
    <property type="evidence" value="ECO:0007669"/>
    <property type="project" value="UniProtKB-UniRule"/>
</dbReference>
<evidence type="ECO:0000256" key="7">
    <source>
        <dbReference type="RuleBase" id="RU367095"/>
    </source>
</evidence>
<feature type="region of interest" description="Disordered" evidence="8">
    <location>
        <begin position="208"/>
        <end position="277"/>
    </location>
</feature>
<feature type="region of interest" description="Disordered" evidence="8">
    <location>
        <begin position="141"/>
        <end position="169"/>
    </location>
</feature>
<dbReference type="InterPro" id="IPR001876">
    <property type="entry name" value="Znf_RanBP2"/>
</dbReference>
<dbReference type="GO" id="GO:0008270">
    <property type="term" value="F:zinc ion binding"/>
    <property type="evidence" value="ECO:0007669"/>
    <property type="project" value="UniProtKB-KW"/>
</dbReference>
<comment type="similarity">
    <text evidence="1 7">Belongs to the VPS36 family.</text>
</comment>
<dbReference type="SUPFAM" id="SSF46785">
    <property type="entry name" value="Winged helix' DNA-binding domain"/>
    <property type="match status" value="1"/>
</dbReference>
<keyword evidence="4" id="KW-0863">Zinc-finger</keyword>
<keyword evidence="11" id="KW-1185">Reference proteome</keyword>
<dbReference type="SUPFAM" id="SSF50729">
    <property type="entry name" value="PH domain-like"/>
    <property type="match status" value="2"/>
</dbReference>
<name>A0A286U876_9AGAM</name>
<evidence type="ECO:0000259" key="9">
    <source>
        <dbReference type="PROSITE" id="PS51495"/>
    </source>
</evidence>
<feature type="compositionally biased region" description="Polar residues" evidence="8">
    <location>
        <begin position="153"/>
        <end position="169"/>
    </location>
</feature>
<comment type="caution">
    <text evidence="10">The sequence shown here is derived from an EMBL/GenBank/DDBJ whole genome shotgun (WGS) entry which is preliminary data.</text>
</comment>
<accession>A0A286U876</accession>
<dbReference type="PANTHER" id="PTHR13128">
    <property type="entry name" value="VACUOLAR PROTEIN-SORTING-ASSOCIATED PROTEIN 36"/>
    <property type="match status" value="1"/>
</dbReference>
<dbReference type="GO" id="GO:0043130">
    <property type="term" value="F:ubiquitin binding"/>
    <property type="evidence" value="ECO:0007669"/>
    <property type="project" value="UniProtKB-UniRule"/>
</dbReference>
<evidence type="ECO:0000256" key="8">
    <source>
        <dbReference type="SAM" id="MobiDB-lite"/>
    </source>
</evidence>
<evidence type="ECO:0000256" key="4">
    <source>
        <dbReference type="ARBA" id="ARBA00022771"/>
    </source>
</evidence>
<dbReference type="Gene3D" id="1.10.10.10">
    <property type="entry name" value="Winged helix-like DNA-binding domain superfamily/Winged helix DNA-binding domain"/>
    <property type="match status" value="2"/>
</dbReference>
<dbReference type="PROSITE" id="PS51495">
    <property type="entry name" value="GLUE"/>
    <property type="match status" value="1"/>
</dbReference>
<dbReference type="Pfam" id="PF04157">
    <property type="entry name" value="EAP30"/>
    <property type="match status" value="1"/>
</dbReference>
<dbReference type="Proteomes" id="UP000217199">
    <property type="component" value="Unassembled WGS sequence"/>
</dbReference>
<feature type="domain" description="GLUE N-terminal" evidence="9">
    <location>
        <begin position="11"/>
        <end position="386"/>
    </location>
</feature>
<dbReference type="Gene3D" id="2.30.29.30">
    <property type="entry name" value="Pleckstrin-homology domain (PH domain)/Phosphotyrosine-binding domain (PTB)"/>
    <property type="match status" value="2"/>
</dbReference>
<dbReference type="GO" id="GO:0031902">
    <property type="term" value="C:late endosome membrane"/>
    <property type="evidence" value="ECO:0007669"/>
    <property type="project" value="UniProtKB-UniRule"/>
</dbReference>
<feature type="compositionally biased region" description="Low complexity" evidence="8">
    <location>
        <begin position="242"/>
        <end position="259"/>
    </location>
</feature>
<reference evidence="10 11" key="1">
    <citation type="journal article" date="2017" name="Mol. Ecol.">
        <title>Comparative and population genomic landscape of Phellinus noxius: A hypervariable fungus causing root rot in trees.</title>
        <authorList>
            <person name="Chung C.L."/>
            <person name="Lee T.J."/>
            <person name="Akiba M."/>
            <person name="Lee H.H."/>
            <person name="Kuo T.H."/>
            <person name="Liu D."/>
            <person name="Ke H.M."/>
            <person name="Yokoi T."/>
            <person name="Roa M.B."/>
            <person name="Lu M.J."/>
            <person name="Chang Y.Y."/>
            <person name="Ann P.J."/>
            <person name="Tsai J.N."/>
            <person name="Chen C.Y."/>
            <person name="Tzean S.S."/>
            <person name="Ota Y."/>
            <person name="Hattori T."/>
            <person name="Sahashi N."/>
            <person name="Liou R.F."/>
            <person name="Kikuchi T."/>
            <person name="Tsai I.J."/>
        </authorList>
    </citation>
    <scope>NUCLEOTIDE SEQUENCE [LARGE SCALE GENOMIC DNA]</scope>
    <source>
        <strain evidence="10 11">FFPRI411160</strain>
    </source>
</reference>
<dbReference type="FunCoup" id="A0A286U876">
    <property type="interactions" value="119"/>
</dbReference>
<dbReference type="EMBL" id="NBII01000009">
    <property type="protein sequence ID" value="PAV15766.1"/>
    <property type="molecule type" value="Genomic_DNA"/>
</dbReference>
<protein>
    <recommendedName>
        <fullName evidence="7">Vacuolar protein-sorting-associated protein 36</fullName>
    </recommendedName>
    <alternativeName>
        <fullName evidence="7">ESCRT-II complex subunit VPS36</fullName>
    </alternativeName>
</protein>
<dbReference type="STRING" id="2282107.A0A286U876"/>
<evidence type="ECO:0000256" key="5">
    <source>
        <dbReference type="ARBA" id="ARBA00022833"/>
    </source>
</evidence>
<dbReference type="Gene3D" id="2.30.30.380">
    <property type="entry name" value="Zn-finger domain of Sec23/24"/>
    <property type="match status" value="1"/>
</dbReference>
<keyword evidence="7" id="KW-0967">Endosome</keyword>
<keyword evidence="5" id="KW-0862">Zinc</keyword>
<feature type="compositionally biased region" description="Low complexity" evidence="8">
    <location>
        <begin position="210"/>
        <end position="225"/>
    </location>
</feature>
<evidence type="ECO:0000313" key="10">
    <source>
        <dbReference type="EMBL" id="PAV15766.1"/>
    </source>
</evidence>
<feature type="compositionally biased region" description="Polar residues" evidence="8">
    <location>
        <begin position="226"/>
        <end position="241"/>
    </location>
</feature>
<dbReference type="PANTHER" id="PTHR13128:SF12">
    <property type="entry name" value="VACUOLAR PROTEIN-SORTING-ASSOCIATED PROTEIN 36"/>
    <property type="match status" value="1"/>
</dbReference>
<evidence type="ECO:0000313" key="11">
    <source>
        <dbReference type="Proteomes" id="UP000217199"/>
    </source>
</evidence>
<keyword evidence="2 7" id="KW-0813">Transport</keyword>
<dbReference type="Pfam" id="PF11605">
    <property type="entry name" value="Vps36_ESCRT-II"/>
    <property type="match status" value="1"/>
</dbReference>
<comment type="subcellular location">
    <subcellularLocation>
        <location evidence="7">Cytoplasm</location>
    </subcellularLocation>
    <subcellularLocation>
        <location evidence="7">Endosome</location>
    </subcellularLocation>
</comment>
<comment type="subunit">
    <text evidence="7">Component of the endosomal sorting complex required for transport II (ESCRT-II).</text>
</comment>
<dbReference type="GO" id="GO:0000814">
    <property type="term" value="C:ESCRT II complex"/>
    <property type="evidence" value="ECO:0007669"/>
    <property type="project" value="UniProtKB-UniRule"/>
</dbReference>
<dbReference type="Gene3D" id="6.10.140.260">
    <property type="match status" value="1"/>
</dbReference>
<dbReference type="AlphaFoldDB" id="A0A286U876"/>
<evidence type="ECO:0000256" key="2">
    <source>
        <dbReference type="ARBA" id="ARBA00022448"/>
    </source>
</evidence>
<dbReference type="InterPro" id="IPR037855">
    <property type="entry name" value="Vps36"/>
</dbReference>
<dbReference type="InterPro" id="IPR040608">
    <property type="entry name" value="Snf8/Vps36"/>
</dbReference>
<comment type="function">
    <text evidence="7">Component of the ESCRT-II complex (endosomal sorting complex required for transport II), which is required for multivesicular body (MVB) formation and sorting of endosomal cargo proteins into MVBs.</text>
</comment>
<proteinExistence type="inferred from homology"/>
<dbReference type="InterPro" id="IPR021648">
    <property type="entry name" value="GLUE_dom"/>
</dbReference>
<sequence length="694" mass="75395">MSAIVRFTRPVDGSIPVPALLYDDEQLLSNQDGVGLYDGPTKSSPHQSGTVYLSTHRLFFIADSDYDETELGYSTRRDGEDGRSLALDLSDVGLTESYAGFLMSSAKITLHFRDDGIHKFNTGSDTLEDSRISDRDKVNILAPEPHHPEMPLVTSNSAAPFSYPQASTSPQQDSTFALWECEICGHKNPPGLSPAARASCALCGMPRTLSPSSGPSNSPAPNTNSDRSTAQDVKVTPSNIDTPLNTLSRSLPSSSTTSPIPDPDEIRQGTSRRRRRRPSTISCTACTFLNHPYLKDCEMCGTPLPVVPFNEDVTTTNSALNSEVGLNKRPSIYFTSKSAPASRPTSPEPSHRFIKLSFRKGGDKAFYAALKTALQQKAWESHSKGMAWATRPVGEGSRDPQPISGINGILQNIDTTAQHTERGMSDAFSDLEALMAKAQDMVRLAKGLNEQLATATRIASSSGIDAQPIEPEEATFIRSSLGQLGLSMRHTAVTSDMTNDERRYLDQLAMELAGVLQSGSESDERVGIMRKRGIIGLDEVWGGWNRARGVALVSPDVTLKVLPYLSQHTIPPISSRVLSSGLRVLHTPAYTIEAFSSRLIISLTNYETETNETTAVKSENGSHSTTEIASSESLSVGLIEELIAEVEERGDICRDDCRSMLGLSDSAVAGSHIGFDIRWWANAFVGYKWDGQED</sequence>
<evidence type="ECO:0000256" key="3">
    <source>
        <dbReference type="ARBA" id="ARBA00022723"/>
    </source>
</evidence>
<dbReference type="InterPro" id="IPR036390">
    <property type="entry name" value="WH_DNA-bd_sf"/>
</dbReference>
<dbReference type="OrthoDB" id="271448at2759"/>
<keyword evidence="3" id="KW-0479">Metal-binding</keyword>
<dbReference type="GO" id="GO:0043328">
    <property type="term" value="P:protein transport to vacuole involved in ubiquitin-dependent protein catabolic process via the multivesicular body sorting pathway"/>
    <property type="evidence" value="ECO:0007669"/>
    <property type="project" value="UniProtKB-UniRule"/>
</dbReference>
<dbReference type="InterPro" id="IPR011993">
    <property type="entry name" value="PH-like_dom_sf"/>
</dbReference>
<keyword evidence="6 7" id="KW-0653">Protein transport</keyword>
<keyword evidence="7" id="KW-0963">Cytoplasm</keyword>
<evidence type="ECO:0000256" key="1">
    <source>
        <dbReference type="ARBA" id="ARBA00009697"/>
    </source>
</evidence>